<sequence>MQKRIKHYLLFSCGWLCVVLGIIGALLPVVPTTPFMVLALACFAETSPRFHNMLLNNRWIGAPLKQWDQTKTVRRRTKIQAVIMLVIAFSFSITMLWGRTGMQLMVLGLAVIMIGFVLRLKEAEPKYED</sequence>
<keyword evidence="1 2" id="KW-0472">Membrane</keyword>
<dbReference type="STRING" id="291169.A9E74_01617"/>
<evidence type="ECO:0000256" key="1">
    <source>
        <dbReference type="PIRNR" id="PIRNR016789"/>
    </source>
</evidence>
<name>A0A1E3GSY1_9GAMM</name>
<feature type="transmembrane region" description="Helical" evidence="2">
    <location>
        <begin position="104"/>
        <end position="120"/>
    </location>
</feature>
<feature type="transmembrane region" description="Helical" evidence="2">
    <location>
        <begin position="7"/>
        <end position="27"/>
    </location>
</feature>
<dbReference type="PANTHER" id="PTHR35813">
    <property type="entry name" value="INNER MEMBRANE PROTEIN YBAN"/>
    <property type="match status" value="1"/>
</dbReference>
<gene>
    <name evidence="3" type="primary">ybaN_1</name>
    <name evidence="3" type="ORF">A9E74_01617</name>
</gene>
<comment type="subcellular location">
    <subcellularLocation>
        <location evidence="1">Cell inner membrane</location>
        <topology evidence="1">Multi-pass membrane protein</topology>
    </subcellularLocation>
</comment>
<dbReference type="EMBL" id="MCRI01000015">
    <property type="protein sequence ID" value="ODN66666.1"/>
    <property type="molecule type" value="Genomic_DNA"/>
</dbReference>
<keyword evidence="2" id="KW-1133">Transmembrane helix</keyword>
<dbReference type="RefSeq" id="WP_069296077.1">
    <property type="nucleotide sequence ID" value="NZ_MCRI01000015.1"/>
</dbReference>
<dbReference type="InterPro" id="IPR007401">
    <property type="entry name" value="DUF454"/>
</dbReference>
<evidence type="ECO:0000313" key="4">
    <source>
        <dbReference type="Proteomes" id="UP000094379"/>
    </source>
</evidence>
<keyword evidence="4" id="KW-1185">Reference proteome</keyword>
<dbReference type="GO" id="GO:0005886">
    <property type="term" value="C:plasma membrane"/>
    <property type="evidence" value="ECO:0007669"/>
    <property type="project" value="UniProtKB-SubCell"/>
</dbReference>
<keyword evidence="1" id="KW-0997">Cell inner membrane</keyword>
<dbReference type="Pfam" id="PF04304">
    <property type="entry name" value="DUF454"/>
    <property type="match status" value="1"/>
</dbReference>
<keyword evidence="2" id="KW-0812">Transmembrane</keyword>
<dbReference type="PANTHER" id="PTHR35813:SF1">
    <property type="entry name" value="INNER MEMBRANE PROTEIN YBAN"/>
    <property type="match status" value="1"/>
</dbReference>
<accession>A0A1E3GSY1</accession>
<feature type="transmembrane region" description="Helical" evidence="2">
    <location>
        <begin position="33"/>
        <end position="50"/>
    </location>
</feature>
<protein>
    <recommendedName>
        <fullName evidence="1">Inner membrane protein</fullName>
    </recommendedName>
</protein>
<evidence type="ECO:0000313" key="3">
    <source>
        <dbReference type="EMBL" id="ODN66666.1"/>
    </source>
</evidence>
<dbReference type="PATRIC" id="fig|291169.3.peg.1626"/>
<organism evidence="3 4">
    <name type="scientific">Methylophaga muralis</name>
    <dbReference type="NCBI Taxonomy" id="291169"/>
    <lineage>
        <taxon>Bacteria</taxon>
        <taxon>Pseudomonadati</taxon>
        <taxon>Pseudomonadota</taxon>
        <taxon>Gammaproteobacteria</taxon>
        <taxon>Thiotrichales</taxon>
        <taxon>Piscirickettsiaceae</taxon>
        <taxon>Methylophaga</taxon>
    </lineage>
</organism>
<dbReference type="AlphaFoldDB" id="A0A1E3GSY1"/>
<keyword evidence="1" id="KW-1003">Cell membrane</keyword>
<comment type="caution">
    <text evidence="3">The sequence shown here is derived from an EMBL/GenBank/DDBJ whole genome shotgun (WGS) entry which is preliminary data.</text>
</comment>
<feature type="transmembrane region" description="Helical" evidence="2">
    <location>
        <begin position="79"/>
        <end position="98"/>
    </location>
</feature>
<reference evidence="3 4" key="1">
    <citation type="submission" date="2016-07" db="EMBL/GenBank/DDBJ databases">
        <title>Draft Genome Sequence of Methylophaga muralis Bur 1.</title>
        <authorList>
            <person name="Vasilenko O.V."/>
            <person name="Doronina N.V."/>
            <person name="Shmareva M.N."/>
            <person name="Tarlachkov S.V."/>
            <person name="Mustakhimov I."/>
            <person name="Trotsenko Y.A."/>
        </authorList>
    </citation>
    <scope>NUCLEOTIDE SEQUENCE [LARGE SCALE GENOMIC DNA]</scope>
    <source>
        <strain evidence="3 4">Bur 1</strain>
    </source>
</reference>
<proteinExistence type="predicted"/>
<dbReference type="PIRSF" id="PIRSF016789">
    <property type="entry name" value="DUF454"/>
    <property type="match status" value="1"/>
</dbReference>
<dbReference type="Proteomes" id="UP000094379">
    <property type="component" value="Unassembled WGS sequence"/>
</dbReference>
<evidence type="ECO:0000256" key="2">
    <source>
        <dbReference type="SAM" id="Phobius"/>
    </source>
</evidence>